<dbReference type="Proteomes" id="UP000280825">
    <property type="component" value="Unassembled WGS sequence"/>
</dbReference>
<keyword evidence="3" id="KW-0597">Phosphoprotein</keyword>
<dbReference type="SMART" id="SM00091">
    <property type="entry name" value="PAS"/>
    <property type="match status" value="2"/>
</dbReference>
<keyword evidence="5" id="KW-0547">Nucleotide-binding</keyword>
<evidence type="ECO:0000259" key="9">
    <source>
        <dbReference type="PROSITE" id="PS50109"/>
    </source>
</evidence>
<dbReference type="GO" id="GO:0000155">
    <property type="term" value="F:phosphorelay sensor kinase activity"/>
    <property type="evidence" value="ECO:0007669"/>
    <property type="project" value="InterPro"/>
</dbReference>
<dbReference type="InterPro" id="IPR005467">
    <property type="entry name" value="His_kinase_dom"/>
</dbReference>
<name>A0A3S0MDB0_9FLAO</name>
<protein>
    <recommendedName>
        <fullName evidence="2">histidine kinase</fullName>
        <ecNumber evidence="2">2.7.13.3</ecNumber>
    </recommendedName>
</protein>
<dbReference type="PROSITE" id="PS50112">
    <property type="entry name" value="PAS"/>
    <property type="match status" value="2"/>
</dbReference>
<feature type="domain" description="PAC" evidence="11">
    <location>
        <begin position="217"/>
        <end position="269"/>
    </location>
</feature>
<comment type="catalytic activity">
    <reaction evidence="1">
        <text>ATP + protein L-histidine = ADP + protein N-phospho-L-histidine.</text>
        <dbReference type="EC" id="2.7.13.3"/>
    </reaction>
</comment>
<comment type="caution">
    <text evidence="12">The sequence shown here is derived from an EMBL/GenBank/DDBJ whole genome shotgun (WGS) entry which is preliminary data.</text>
</comment>
<keyword evidence="4" id="KW-0808">Transferase</keyword>
<keyword evidence="8" id="KW-0902">Two-component regulatory system</keyword>
<keyword evidence="7" id="KW-0067">ATP-binding</keyword>
<feature type="domain" description="PAS" evidence="10">
    <location>
        <begin position="143"/>
        <end position="214"/>
    </location>
</feature>
<dbReference type="PANTHER" id="PTHR43065:SF10">
    <property type="entry name" value="PEROXIDE STRESS-ACTIVATED HISTIDINE KINASE MAK3"/>
    <property type="match status" value="1"/>
</dbReference>
<dbReference type="Pfam" id="PF02518">
    <property type="entry name" value="HATPase_c"/>
    <property type="match status" value="1"/>
</dbReference>
<feature type="domain" description="Histidine kinase" evidence="9">
    <location>
        <begin position="282"/>
        <end position="506"/>
    </location>
</feature>
<dbReference type="InterPro" id="IPR001610">
    <property type="entry name" value="PAC"/>
</dbReference>
<dbReference type="InterPro" id="IPR036890">
    <property type="entry name" value="HATPase_C_sf"/>
</dbReference>
<evidence type="ECO:0000259" key="10">
    <source>
        <dbReference type="PROSITE" id="PS50112"/>
    </source>
</evidence>
<dbReference type="EC" id="2.7.13.3" evidence="2"/>
<evidence type="ECO:0000256" key="7">
    <source>
        <dbReference type="ARBA" id="ARBA00022840"/>
    </source>
</evidence>
<dbReference type="SUPFAM" id="SSF55874">
    <property type="entry name" value="ATPase domain of HSP90 chaperone/DNA topoisomerase II/histidine kinase"/>
    <property type="match status" value="1"/>
</dbReference>
<evidence type="ECO:0000259" key="11">
    <source>
        <dbReference type="PROSITE" id="PS50113"/>
    </source>
</evidence>
<dbReference type="InterPro" id="IPR003594">
    <property type="entry name" value="HATPase_dom"/>
</dbReference>
<dbReference type="InterPro" id="IPR003661">
    <property type="entry name" value="HisK_dim/P_dom"/>
</dbReference>
<dbReference type="EMBL" id="RYDJ01000007">
    <property type="protein sequence ID" value="RTZ04887.1"/>
    <property type="molecule type" value="Genomic_DNA"/>
</dbReference>
<evidence type="ECO:0000256" key="2">
    <source>
        <dbReference type="ARBA" id="ARBA00012438"/>
    </source>
</evidence>
<dbReference type="SUPFAM" id="SSF47384">
    <property type="entry name" value="Homodimeric domain of signal transducing histidine kinase"/>
    <property type="match status" value="1"/>
</dbReference>
<dbReference type="CDD" id="cd00130">
    <property type="entry name" value="PAS"/>
    <property type="match status" value="2"/>
</dbReference>
<dbReference type="Pfam" id="PF13426">
    <property type="entry name" value="PAS_9"/>
    <property type="match status" value="2"/>
</dbReference>
<dbReference type="PROSITE" id="PS50113">
    <property type="entry name" value="PAC"/>
    <property type="match status" value="1"/>
</dbReference>
<dbReference type="GO" id="GO:0005524">
    <property type="term" value="F:ATP binding"/>
    <property type="evidence" value="ECO:0007669"/>
    <property type="project" value="UniProtKB-KW"/>
</dbReference>
<evidence type="ECO:0000313" key="12">
    <source>
        <dbReference type="EMBL" id="RTZ04887.1"/>
    </source>
</evidence>
<evidence type="ECO:0000256" key="4">
    <source>
        <dbReference type="ARBA" id="ARBA00022679"/>
    </source>
</evidence>
<keyword evidence="13" id="KW-1185">Reference proteome</keyword>
<dbReference type="Gene3D" id="3.30.565.10">
    <property type="entry name" value="Histidine kinase-like ATPase, C-terminal domain"/>
    <property type="match status" value="1"/>
</dbReference>
<dbReference type="InterPro" id="IPR035965">
    <property type="entry name" value="PAS-like_dom_sf"/>
</dbReference>
<organism evidence="12 13">
    <name type="scientific">Flavobacterium bomense</name>
    <dbReference type="NCBI Taxonomy" id="2497483"/>
    <lineage>
        <taxon>Bacteria</taxon>
        <taxon>Pseudomonadati</taxon>
        <taxon>Bacteroidota</taxon>
        <taxon>Flavobacteriia</taxon>
        <taxon>Flavobacteriales</taxon>
        <taxon>Flavobacteriaceae</taxon>
        <taxon>Flavobacterium</taxon>
    </lineage>
</organism>
<dbReference type="InterPro" id="IPR000014">
    <property type="entry name" value="PAS"/>
</dbReference>
<keyword evidence="6 12" id="KW-0418">Kinase</keyword>
<dbReference type="NCBIfam" id="TIGR00229">
    <property type="entry name" value="sensory_box"/>
    <property type="match status" value="2"/>
</dbReference>
<dbReference type="InterPro" id="IPR036097">
    <property type="entry name" value="HisK_dim/P_sf"/>
</dbReference>
<dbReference type="InterPro" id="IPR000700">
    <property type="entry name" value="PAS-assoc_C"/>
</dbReference>
<evidence type="ECO:0000256" key="3">
    <source>
        <dbReference type="ARBA" id="ARBA00022553"/>
    </source>
</evidence>
<dbReference type="PANTHER" id="PTHR43065">
    <property type="entry name" value="SENSOR HISTIDINE KINASE"/>
    <property type="match status" value="1"/>
</dbReference>
<evidence type="ECO:0000256" key="6">
    <source>
        <dbReference type="ARBA" id="ARBA00022777"/>
    </source>
</evidence>
<gene>
    <name evidence="12" type="ORF">EKL98_08070</name>
</gene>
<dbReference type="Gene3D" id="1.10.287.130">
    <property type="match status" value="1"/>
</dbReference>
<dbReference type="Gene3D" id="3.30.450.20">
    <property type="entry name" value="PAS domain"/>
    <property type="match status" value="2"/>
</dbReference>
<feature type="domain" description="PAS" evidence="10">
    <location>
        <begin position="42"/>
        <end position="68"/>
    </location>
</feature>
<dbReference type="InterPro" id="IPR004358">
    <property type="entry name" value="Sig_transdc_His_kin-like_C"/>
</dbReference>
<sequence length="508" mass="57224">MVNGSFSESAKDISQMKLSEKKFLKKFYLNPSACSLSDLVTGEYIEVNDAFCNLLGFDKNEVIGKAPVEFGILTLESLNTLYLKIDTNQKISNLEANLIAKNGDVKHVLLSADNVYIRNKKCRFTVVHDITNHIQAKQALEVSEGKYKTLLNASPDGILLINMKGVITEVSEIGLELFGTDTKDDLVGKKIFRFIPFDEKNTIRKIIEKTMNEGLSQNIELKIRKLNQSLFAGETSVTLIQDPDGVSLSFMIIIRDISQRKKIEAKQLHADRMANLGEMATGIAHEINQPLNIISMVMDKILFESAKTETINIEFLENKSSKIFENIIRIRNIIDHIRAFSRNDSDYILTAFDINSSIENAVTISIEQLKHLGINLNLQLDKQIPHIVGNTYKFEQVIINLLANAKDAIEEKQSIQEDYFETLIGIRTYQQNQFLIVEVTDNGIGIGNDDINNILLPFYTTKDEGKGTGVGLSICYQIIKEMNGTIDITSDHFYGTKIKLVLDTQKKK</sequence>
<dbReference type="AlphaFoldDB" id="A0A3S0MDB0"/>
<evidence type="ECO:0000256" key="8">
    <source>
        <dbReference type="ARBA" id="ARBA00023012"/>
    </source>
</evidence>
<dbReference type="PRINTS" id="PR00344">
    <property type="entry name" value="BCTRLSENSOR"/>
</dbReference>
<dbReference type="SUPFAM" id="SSF55785">
    <property type="entry name" value="PYP-like sensor domain (PAS domain)"/>
    <property type="match status" value="2"/>
</dbReference>
<evidence type="ECO:0000256" key="1">
    <source>
        <dbReference type="ARBA" id="ARBA00000085"/>
    </source>
</evidence>
<reference evidence="12 13" key="1">
    <citation type="submission" date="2018-12" db="EMBL/GenBank/DDBJ databases">
        <title>Flavobacterium sp. nov., isolated from glacier ice.</title>
        <authorList>
            <person name="Liu Q."/>
            <person name="Xin Y.-H."/>
        </authorList>
    </citation>
    <scope>NUCLEOTIDE SEQUENCE [LARGE SCALE GENOMIC DNA]</scope>
    <source>
        <strain evidence="12 13">RB1N8</strain>
    </source>
</reference>
<proteinExistence type="predicted"/>
<evidence type="ECO:0000256" key="5">
    <source>
        <dbReference type="ARBA" id="ARBA00022741"/>
    </source>
</evidence>
<dbReference type="SMART" id="SM00086">
    <property type="entry name" value="PAC"/>
    <property type="match status" value="2"/>
</dbReference>
<dbReference type="PROSITE" id="PS50109">
    <property type="entry name" value="HIS_KIN"/>
    <property type="match status" value="1"/>
</dbReference>
<dbReference type="CDD" id="cd00082">
    <property type="entry name" value="HisKA"/>
    <property type="match status" value="1"/>
</dbReference>
<evidence type="ECO:0000313" key="13">
    <source>
        <dbReference type="Proteomes" id="UP000280825"/>
    </source>
</evidence>
<accession>A0A3S0MDB0</accession>
<dbReference type="SMART" id="SM00387">
    <property type="entry name" value="HATPase_c"/>
    <property type="match status" value="1"/>
</dbReference>